<dbReference type="InterPro" id="IPR007361">
    <property type="entry name" value="DUF427"/>
</dbReference>
<gene>
    <name evidence="2" type="ORF">EJD98_09795</name>
</gene>
<dbReference type="Proteomes" id="UP000297792">
    <property type="component" value="Unassembled WGS sequence"/>
</dbReference>
<dbReference type="PANTHER" id="PTHR34310:SF9">
    <property type="entry name" value="BLR5716 PROTEIN"/>
    <property type="match status" value="1"/>
</dbReference>
<evidence type="ECO:0000313" key="2">
    <source>
        <dbReference type="EMBL" id="TGB44152.1"/>
    </source>
</evidence>
<comment type="caution">
    <text evidence="2">The sequence shown here is derived from an EMBL/GenBank/DDBJ whole genome shotgun (WGS) entry which is preliminary data.</text>
</comment>
<dbReference type="Gene3D" id="2.170.150.40">
    <property type="entry name" value="Domain of unknown function (DUF427)"/>
    <property type="match status" value="1"/>
</dbReference>
<protein>
    <submittedName>
        <fullName evidence="2">DUF427 domain-containing protein</fullName>
    </submittedName>
</protein>
<evidence type="ECO:0000313" key="3">
    <source>
        <dbReference type="Proteomes" id="UP000297792"/>
    </source>
</evidence>
<dbReference type="Pfam" id="PF04248">
    <property type="entry name" value="NTP_transf_9"/>
    <property type="match status" value="1"/>
</dbReference>
<keyword evidence="3" id="KW-1185">Reference proteome</keyword>
<dbReference type="AlphaFoldDB" id="A0A4Z0HSZ6"/>
<name>A0A4Z0HSZ6_MYCPR</name>
<evidence type="ECO:0000259" key="1">
    <source>
        <dbReference type="Pfam" id="PF04248"/>
    </source>
</evidence>
<dbReference type="PANTHER" id="PTHR34310">
    <property type="entry name" value="DUF427 DOMAIN PROTEIN (AFU_ORTHOLOGUE AFUA_3G02220)"/>
    <property type="match status" value="1"/>
</dbReference>
<dbReference type="InterPro" id="IPR038694">
    <property type="entry name" value="DUF427_sf"/>
</dbReference>
<organism evidence="2 3">
    <name type="scientific">Mycolicibacterium peregrinum</name>
    <name type="common">Mycobacterium peregrinum</name>
    <dbReference type="NCBI Taxonomy" id="43304"/>
    <lineage>
        <taxon>Bacteria</taxon>
        <taxon>Bacillati</taxon>
        <taxon>Actinomycetota</taxon>
        <taxon>Actinomycetes</taxon>
        <taxon>Mycobacteriales</taxon>
        <taxon>Mycobacteriaceae</taxon>
        <taxon>Mycolicibacterium</taxon>
    </lineage>
</organism>
<dbReference type="RefSeq" id="WP_135359786.1">
    <property type="nucleotide sequence ID" value="NZ_RWJZ01000003.1"/>
</dbReference>
<proteinExistence type="predicted"/>
<feature type="domain" description="DUF427" evidence="1">
    <location>
        <begin position="123"/>
        <end position="213"/>
    </location>
</feature>
<sequence length="225" mass="25117">MALTTPHGPLGSSPAGWYSQPIPSGLVYVEPHPRRVQAILDGRLVIDTEQALMVHRPDKFLRYAFPLEVVGELPHRLEPTAPGYALVPWASVDTWIEEGRILVNYPINPYHRVDCRPSSRRLHVTALGVTLVDTSETMIVFETTLKPRLYVSPDQVAMGILQRSTTSSFCDYKGRATYWSVRSDDDEIPDIAWSYDDPPPESLPIKGFLSFDADLVEVSADLPGT</sequence>
<reference evidence="2 3" key="1">
    <citation type="submission" date="2018-12" db="EMBL/GenBank/DDBJ databases">
        <title>Draft genome sequences of Mycolicibacterium peregrinum isolated from a pig with lymphadenitis and from soil on the same Japanese pig farm.</title>
        <authorList>
            <person name="Komatsu T."/>
            <person name="Ohya K."/>
            <person name="Sawai K."/>
            <person name="Odoi J.O."/>
            <person name="Otsu K."/>
            <person name="Ota A."/>
            <person name="Ito T."/>
            <person name="Kawai M."/>
            <person name="Maruyama F."/>
        </authorList>
    </citation>
    <scope>NUCLEOTIDE SEQUENCE [LARGE SCALE GENOMIC DNA]</scope>
    <source>
        <strain evidence="2 3">138</strain>
    </source>
</reference>
<dbReference type="EMBL" id="RWKA01000004">
    <property type="protein sequence ID" value="TGB44152.1"/>
    <property type="molecule type" value="Genomic_DNA"/>
</dbReference>
<accession>A0A4Z0HSZ6</accession>